<dbReference type="EMBL" id="BMVG01000001">
    <property type="protein sequence ID" value="GHD99125.1"/>
    <property type="molecule type" value="Genomic_DNA"/>
</dbReference>
<dbReference type="AlphaFoldDB" id="A0A918YDM3"/>
<reference evidence="4" key="2">
    <citation type="submission" date="2020-09" db="EMBL/GenBank/DDBJ databases">
        <authorList>
            <person name="Sun Q."/>
            <person name="Ohkuma M."/>
        </authorList>
    </citation>
    <scope>NUCLEOTIDE SEQUENCE</scope>
    <source>
        <strain evidence="4">JCM 4714</strain>
    </source>
</reference>
<evidence type="ECO:0000313" key="5">
    <source>
        <dbReference type="Proteomes" id="UP000655443"/>
    </source>
</evidence>
<name>A0A918YDM3_9ACTN</name>
<dbReference type="Pfam" id="PF06236">
    <property type="entry name" value="MelC1"/>
    <property type="match status" value="1"/>
</dbReference>
<dbReference type="Gene3D" id="3.30.1880.10">
    <property type="entry name" value="protein ne1242 domain like"/>
    <property type="match status" value="1"/>
</dbReference>
<dbReference type="InterPro" id="IPR010928">
    <property type="entry name" value="MelC1"/>
</dbReference>
<feature type="compositionally biased region" description="Gly residues" evidence="3">
    <location>
        <begin position="1"/>
        <end position="10"/>
    </location>
</feature>
<dbReference type="GO" id="GO:0005507">
    <property type="term" value="F:copper ion binding"/>
    <property type="evidence" value="ECO:0007669"/>
    <property type="project" value="InterPro"/>
</dbReference>
<proteinExistence type="predicted"/>
<evidence type="ECO:0000313" key="4">
    <source>
        <dbReference type="EMBL" id="GHD99125.1"/>
    </source>
</evidence>
<keyword evidence="2" id="KW-0186">Copper</keyword>
<accession>A0A918YDM3</accession>
<feature type="region of interest" description="Disordered" evidence="3">
    <location>
        <begin position="1"/>
        <end position="30"/>
    </location>
</feature>
<dbReference type="InterPro" id="IPR023199">
    <property type="entry name" value="GriE/MELC1_sf"/>
</dbReference>
<reference evidence="4" key="1">
    <citation type="journal article" date="2014" name="Int. J. Syst. Evol. Microbiol.">
        <title>Complete genome sequence of Corynebacterium casei LMG S-19264T (=DSM 44701T), isolated from a smear-ripened cheese.</title>
        <authorList>
            <consortium name="US DOE Joint Genome Institute (JGI-PGF)"/>
            <person name="Walter F."/>
            <person name="Albersmeier A."/>
            <person name="Kalinowski J."/>
            <person name="Ruckert C."/>
        </authorList>
    </citation>
    <scope>NUCLEOTIDE SEQUENCE</scope>
    <source>
        <strain evidence="4">JCM 4714</strain>
    </source>
</reference>
<dbReference type="GO" id="GO:0042438">
    <property type="term" value="P:melanin biosynthetic process"/>
    <property type="evidence" value="ECO:0007669"/>
    <property type="project" value="InterPro"/>
</dbReference>
<feature type="region of interest" description="Disordered" evidence="3">
    <location>
        <begin position="150"/>
        <end position="169"/>
    </location>
</feature>
<sequence length="169" mass="17541">MVPGVGGAPAGGRHSVPAADGARPQGRTRRDVTRGLLSSAVAAALAPAVAACGRDEHAPDDGRRANAFDETYRGRRIRGVEVRAAHRAVGGGGGALWEVTIDGRRLHLMRRADGSWLSMVDHYRSYPTPLAAARAAVDELGPDEQLHDLAPGPMGEGPMHTGGGHGVHA</sequence>
<dbReference type="RefSeq" id="WP_189948650.1">
    <property type="nucleotide sequence ID" value="NZ_BMVG01000001.1"/>
</dbReference>
<protein>
    <submittedName>
        <fullName evidence="4">Tyrosinase</fullName>
    </submittedName>
</protein>
<keyword evidence="5" id="KW-1185">Reference proteome</keyword>
<keyword evidence="1" id="KW-0732">Signal</keyword>
<comment type="caution">
    <text evidence="4">The sequence shown here is derived from an EMBL/GenBank/DDBJ whole genome shotgun (WGS) entry which is preliminary data.</text>
</comment>
<gene>
    <name evidence="4" type="ORF">GCM10010339_09040</name>
</gene>
<evidence type="ECO:0000256" key="1">
    <source>
        <dbReference type="ARBA" id="ARBA00022729"/>
    </source>
</evidence>
<evidence type="ECO:0000256" key="2">
    <source>
        <dbReference type="ARBA" id="ARBA00023008"/>
    </source>
</evidence>
<feature type="compositionally biased region" description="Gly residues" evidence="3">
    <location>
        <begin position="160"/>
        <end position="169"/>
    </location>
</feature>
<dbReference type="Proteomes" id="UP000655443">
    <property type="component" value="Unassembled WGS sequence"/>
</dbReference>
<evidence type="ECO:0000256" key="3">
    <source>
        <dbReference type="SAM" id="MobiDB-lite"/>
    </source>
</evidence>
<organism evidence="4 5">
    <name type="scientific">Streptomyces alanosinicus</name>
    <dbReference type="NCBI Taxonomy" id="68171"/>
    <lineage>
        <taxon>Bacteria</taxon>
        <taxon>Bacillati</taxon>
        <taxon>Actinomycetota</taxon>
        <taxon>Actinomycetes</taxon>
        <taxon>Kitasatosporales</taxon>
        <taxon>Streptomycetaceae</taxon>
        <taxon>Streptomyces</taxon>
    </lineage>
</organism>